<gene>
    <name evidence="2" type="primary">BLS1</name>
    <name evidence="2" type="ORF">FIM1_2979</name>
</gene>
<name>A0ABX6EZG7_KLUMA</name>
<reference evidence="2 3" key="1">
    <citation type="submission" date="2016-03" db="EMBL/GenBank/DDBJ databases">
        <title>How can Kluyveromyces marxianus grow so fast - potential evolutionary course in Saccharomyces Complex revealed by comparative genomics.</title>
        <authorList>
            <person name="Mo W."/>
            <person name="Lu W."/>
            <person name="Yang X."/>
            <person name="Qi J."/>
            <person name="Lv H."/>
        </authorList>
    </citation>
    <scope>NUCLEOTIDE SEQUENCE [LARGE SCALE GENOMIC DNA]</scope>
    <source>
        <strain evidence="2 3">FIM1</strain>
    </source>
</reference>
<dbReference type="Proteomes" id="UP000422736">
    <property type="component" value="Chromosome 4"/>
</dbReference>
<evidence type="ECO:0000313" key="3">
    <source>
        <dbReference type="Proteomes" id="UP000422736"/>
    </source>
</evidence>
<dbReference type="EMBL" id="CP015057">
    <property type="protein sequence ID" value="QGN16274.1"/>
    <property type="molecule type" value="Genomic_DNA"/>
</dbReference>
<evidence type="ECO:0000313" key="2">
    <source>
        <dbReference type="EMBL" id="QGN16274.1"/>
    </source>
</evidence>
<keyword evidence="1" id="KW-0175">Coiled coil</keyword>
<organism evidence="2 3">
    <name type="scientific">Kluyveromyces marxianus</name>
    <name type="common">Yeast</name>
    <name type="synonym">Candida kefyr</name>
    <dbReference type="NCBI Taxonomy" id="4911"/>
    <lineage>
        <taxon>Eukaryota</taxon>
        <taxon>Fungi</taxon>
        <taxon>Dikarya</taxon>
        <taxon>Ascomycota</taxon>
        <taxon>Saccharomycotina</taxon>
        <taxon>Saccharomycetes</taxon>
        <taxon>Saccharomycetales</taxon>
        <taxon>Saccharomycetaceae</taxon>
        <taxon>Kluyveromyces</taxon>
    </lineage>
</organism>
<protein>
    <submittedName>
        <fullName evidence="2">Protein BLS1</fullName>
    </submittedName>
</protein>
<feature type="coiled-coil region" evidence="1">
    <location>
        <begin position="79"/>
        <end position="106"/>
    </location>
</feature>
<keyword evidence="3" id="KW-1185">Reference proteome</keyword>
<evidence type="ECO:0000256" key="1">
    <source>
        <dbReference type="SAM" id="Coils"/>
    </source>
</evidence>
<proteinExistence type="predicted"/>
<accession>A0ABX6EZG7</accession>
<sequence>MSNERILLNQLIKSKTDTVGSELLKEIERNDEYIKEVQLKKLKELHDKQFKEKHVLPLIKLYERYNSSAINDGDLQNWAELIDRDIRILEGTINILEEEHRSENQKD</sequence>